<dbReference type="Pfam" id="PF18174">
    <property type="entry name" value="HU-CCDC81_bac_1"/>
    <property type="match status" value="1"/>
</dbReference>
<feature type="compositionally biased region" description="Low complexity" evidence="1">
    <location>
        <begin position="266"/>
        <end position="282"/>
    </location>
</feature>
<feature type="domain" description="SPOR" evidence="3">
    <location>
        <begin position="325"/>
        <end position="404"/>
    </location>
</feature>
<comment type="caution">
    <text evidence="4">The sequence shown here is derived from an EMBL/GenBank/DDBJ whole genome shotgun (WGS) entry which is preliminary data.</text>
</comment>
<dbReference type="Pfam" id="PF18175">
    <property type="entry name" value="HU-CCDC81_bac_2"/>
    <property type="match status" value="1"/>
</dbReference>
<keyword evidence="2" id="KW-0472">Membrane</keyword>
<keyword evidence="5" id="KW-1185">Reference proteome</keyword>
<feature type="region of interest" description="Disordered" evidence="1">
    <location>
        <begin position="252"/>
        <end position="300"/>
    </location>
</feature>
<keyword evidence="2" id="KW-0812">Transmembrane</keyword>
<dbReference type="SUPFAM" id="SSF110997">
    <property type="entry name" value="Sporulation related repeat"/>
    <property type="match status" value="1"/>
</dbReference>
<proteinExistence type="predicted"/>
<dbReference type="Pfam" id="PF05036">
    <property type="entry name" value="SPOR"/>
    <property type="match status" value="1"/>
</dbReference>
<feature type="transmembrane region" description="Helical" evidence="2">
    <location>
        <begin position="180"/>
        <end position="201"/>
    </location>
</feature>
<dbReference type="InterPro" id="IPR007730">
    <property type="entry name" value="SPOR-like_dom"/>
</dbReference>
<accession>A0ABT8QYT1</accession>
<evidence type="ECO:0000313" key="5">
    <source>
        <dbReference type="Proteomes" id="UP001168528"/>
    </source>
</evidence>
<dbReference type="PROSITE" id="PS51724">
    <property type="entry name" value="SPOR"/>
    <property type="match status" value="1"/>
</dbReference>
<dbReference type="Proteomes" id="UP001168528">
    <property type="component" value="Unassembled WGS sequence"/>
</dbReference>
<evidence type="ECO:0000256" key="1">
    <source>
        <dbReference type="SAM" id="MobiDB-lite"/>
    </source>
</evidence>
<protein>
    <submittedName>
        <fullName evidence="4">SPOR domain-containing protein</fullName>
    </submittedName>
</protein>
<sequence length="404" mass="44938">MVEKHIKNLLFEYDCVVIPEFGGFIANYVSAEIHPVTHTFLPPSKHIAFNEMLKLNDGLLTSQIASSENMSREDALQVIRDFINQVKTEIGQKDKYVFNEIGTLYLNHEQKLQFEPDTTINYLSGSFGLPKLEYKPIERVATHNKFKTKDRAAMVHDENYSDEEEGVFYPEQPRRSRTRLLLAIVVPGLLLLAGGAGYFLFLGDGRNALSSFDPFLALKTNIEAEKPATTEEPIDDSFLYADTTLAQSQEATALTEPLSEDVTTSEPEATTATDVTTEEWSTASASPEPAPTEVREISKPAKKEIAESPVIVEKTAESNESVATPSTPARYYVIIGGFSVEKNAYKLRNQLVAKGNTGARVIMPKMAGNLMKVSYTDFDTFNAAAEKAQELKAEYGNSVWVFKY</sequence>
<reference evidence="4" key="1">
    <citation type="submission" date="2023-07" db="EMBL/GenBank/DDBJ databases">
        <title>The genome sequence of Rhodocytophaga aerolata KACC 12507.</title>
        <authorList>
            <person name="Zhang X."/>
        </authorList>
    </citation>
    <scope>NUCLEOTIDE SEQUENCE</scope>
    <source>
        <strain evidence="4">KACC 12507</strain>
    </source>
</reference>
<dbReference type="InterPro" id="IPR036680">
    <property type="entry name" value="SPOR-like_sf"/>
</dbReference>
<dbReference type="EMBL" id="JAUKPO010000001">
    <property type="protein sequence ID" value="MDO1444829.1"/>
    <property type="molecule type" value="Genomic_DNA"/>
</dbReference>
<gene>
    <name evidence="4" type="ORF">Q0590_01135</name>
</gene>
<keyword evidence="2" id="KW-1133">Transmembrane helix</keyword>
<evidence type="ECO:0000259" key="3">
    <source>
        <dbReference type="PROSITE" id="PS51724"/>
    </source>
</evidence>
<name>A0ABT8QYT1_9BACT</name>
<dbReference type="RefSeq" id="WP_302035631.1">
    <property type="nucleotide sequence ID" value="NZ_JAUKPO010000001.1"/>
</dbReference>
<dbReference type="Gene3D" id="3.30.70.1070">
    <property type="entry name" value="Sporulation related repeat"/>
    <property type="match status" value="1"/>
</dbReference>
<evidence type="ECO:0000313" key="4">
    <source>
        <dbReference type="EMBL" id="MDO1444829.1"/>
    </source>
</evidence>
<dbReference type="InterPro" id="IPR041268">
    <property type="entry name" value="HU-CCDC81_bac_2"/>
</dbReference>
<evidence type="ECO:0000256" key="2">
    <source>
        <dbReference type="SAM" id="Phobius"/>
    </source>
</evidence>
<organism evidence="4 5">
    <name type="scientific">Rhodocytophaga aerolata</name>
    <dbReference type="NCBI Taxonomy" id="455078"/>
    <lineage>
        <taxon>Bacteria</taxon>
        <taxon>Pseudomonadati</taxon>
        <taxon>Bacteroidota</taxon>
        <taxon>Cytophagia</taxon>
        <taxon>Cytophagales</taxon>
        <taxon>Rhodocytophagaceae</taxon>
        <taxon>Rhodocytophaga</taxon>
    </lineage>
</organism>
<dbReference type="InterPro" id="IPR040495">
    <property type="entry name" value="HU-CCDC81_bac_1"/>
</dbReference>